<feature type="region of interest" description="Disordered" evidence="1">
    <location>
        <begin position="386"/>
        <end position="421"/>
    </location>
</feature>
<keyword evidence="3" id="KW-1185">Reference proteome</keyword>
<gene>
    <name evidence="2" type="ORF">Ccrd_004958</name>
</gene>
<evidence type="ECO:0000313" key="2">
    <source>
        <dbReference type="EMBL" id="KVH92994.1"/>
    </source>
</evidence>
<proteinExistence type="predicted"/>
<evidence type="ECO:0000313" key="3">
    <source>
        <dbReference type="Proteomes" id="UP000243975"/>
    </source>
</evidence>
<comment type="caution">
    <text evidence="2">The sequence shown here is derived from an EMBL/GenBank/DDBJ whole genome shotgun (WGS) entry which is preliminary data.</text>
</comment>
<dbReference type="AlphaFoldDB" id="A0A118JVF6"/>
<feature type="compositionally biased region" description="Polar residues" evidence="1">
    <location>
        <begin position="39"/>
        <end position="52"/>
    </location>
</feature>
<feature type="region of interest" description="Disordered" evidence="1">
    <location>
        <begin position="167"/>
        <end position="201"/>
    </location>
</feature>
<reference evidence="2 3" key="1">
    <citation type="journal article" date="2016" name="Sci. Rep.">
        <title>The genome sequence of the outbreeding globe artichoke constructed de novo incorporating a phase-aware low-pass sequencing strategy of F1 progeny.</title>
        <authorList>
            <person name="Scaglione D."/>
            <person name="Reyes-Chin-Wo S."/>
            <person name="Acquadro A."/>
            <person name="Froenicke L."/>
            <person name="Portis E."/>
            <person name="Beitel C."/>
            <person name="Tirone M."/>
            <person name="Mauro R."/>
            <person name="Lo Monaco A."/>
            <person name="Mauromicale G."/>
            <person name="Faccioli P."/>
            <person name="Cattivelli L."/>
            <person name="Rieseberg L."/>
            <person name="Michelmore R."/>
            <person name="Lanteri S."/>
        </authorList>
    </citation>
    <scope>NUCLEOTIDE SEQUENCE [LARGE SCALE GENOMIC DNA]</scope>
    <source>
        <strain evidence="2">2C</strain>
    </source>
</reference>
<name>A0A118JVF6_CYNCS</name>
<evidence type="ECO:0000256" key="1">
    <source>
        <dbReference type="SAM" id="MobiDB-lite"/>
    </source>
</evidence>
<dbReference type="Gramene" id="KVH92994">
    <property type="protein sequence ID" value="KVH92994"/>
    <property type="gene ID" value="Ccrd_004958"/>
</dbReference>
<protein>
    <submittedName>
        <fullName evidence="2">Uncharacterized protein</fullName>
    </submittedName>
</protein>
<feature type="compositionally biased region" description="Basic and acidic residues" evidence="1">
    <location>
        <begin position="1"/>
        <end position="38"/>
    </location>
</feature>
<sequence>MKRQRGGEDLNEVKISMDARRRRPEISRRKVSYKHHDYSTNSESAMLSSQEILQEDIRNPPTQDSEQESVILNDSQDENLAGPVTKKENRLNELFDELISSDIHRLDGNEALSLLKDRLKIKPVDIDNLDLPDFHDVGRFDFVSHGKNLLKDQNRLSGICTLPEGLISKTPGKQKEPSTSPHHLLSSPTPPRHPLLTTSTFGKRSPNSISVIDQLPACDIDSSPITRSLEITGGQLDHGSKGTEFPASGTFNLLAKDKVMSSPVVAVSPKMSTGAAVNSSQKSPHNKMHEPFGTRLAGAMIGLEDHDQCDMTVDKEMDADTDTRIQPNEGSSTEGNSWHCCYGIRNMQVEDIVQKAASSTQSNFYMEGYTDNVQLHIIGDIEENVEDEHQKARSSMSPEVNTEVSKEENLERNSCQPGIKSTEDNAAITTSQISDIDPENQHEVRNGAKELEVDLLNIGRANDSYMGEYITVSISFRYFVSGLPTVIGLKYMPSNKNGKPDFKVESFVSNEHKELVDLVALH</sequence>
<dbReference type="EMBL" id="LEKV01004799">
    <property type="protein sequence ID" value="KVH92994.1"/>
    <property type="molecule type" value="Genomic_DNA"/>
</dbReference>
<accession>A0A118JVF6</accession>
<feature type="region of interest" description="Disordered" evidence="1">
    <location>
        <begin position="1"/>
        <end position="53"/>
    </location>
</feature>
<feature type="compositionally biased region" description="Polar residues" evidence="1">
    <location>
        <begin position="393"/>
        <end position="403"/>
    </location>
</feature>
<dbReference type="Proteomes" id="UP000243975">
    <property type="component" value="Unassembled WGS sequence"/>
</dbReference>
<feature type="compositionally biased region" description="Low complexity" evidence="1">
    <location>
        <begin position="177"/>
        <end position="187"/>
    </location>
</feature>
<organism evidence="2 3">
    <name type="scientific">Cynara cardunculus var. scolymus</name>
    <name type="common">Globe artichoke</name>
    <name type="synonym">Cynara scolymus</name>
    <dbReference type="NCBI Taxonomy" id="59895"/>
    <lineage>
        <taxon>Eukaryota</taxon>
        <taxon>Viridiplantae</taxon>
        <taxon>Streptophyta</taxon>
        <taxon>Embryophyta</taxon>
        <taxon>Tracheophyta</taxon>
        <taxon>Spermatophyta</taxon>
        <taxon>Magnoliopsida</taxon>
        <taxon>eudicotyledons</taxon>
        <taxon>Gunneridae</taxon>
        <taxon>Pentapetalae</taxon>
        <taxon>asterids</taxon>
        <taxon>campanulids</taxon>
        <taxon>Asterales</taxon>
        <taxon>Asteraceae</taxon>
        <taxon>Carduoideae</taxon>
        <taxon>Cardueae</taxon>
        <taxon>Carduinae</taxon>
        <taxon>Cynara</taxon>
    </lineage>
</organism>